<dbReference type="InterPro" id="IPR036518">
    <property type="entry name" value="CobE/GbiG_C_sf"/>
</dbReference>
<dbReference type="InterPro" id="IPR035996">
    <property type="entry name" value="4pyrrol_Methylase_sf"/>
</dbReference>
<dbReference type="Pfam" id="PF11761">
    <property type="entry name" value="CbiG_mid"/>
    <property type="match status" value="1"/>
</dbReference>
<dbReference type="AlphaFoldDB" id="A0A414L1V4"/>
<organism evidence="10 11">
    <name type="scientific">Bacteroides intestinalis</name>
    <dbReference type="NCBI Taxonomy" id="329854"/>
    <lineage>
        <taxon>Bacteria</taxon>
        <taxon>Pseudomonadati</taxon>
        <taxon>Bacteroidota</taxon>
        <taxon>Bacteroidia</taxon>
        <taxon>Bacteroidales</taxon>
        <taxon>Bacteroidaceae</taxon>
        <taxon>Bacteroides</taxon>
    </lineage>
</organism>
<dbReference type="InterPro" id="IPR021745">
    <property type="entry name" value="CbiG_mid"/>
</dbReference>
<comment type="similarity">
    <text evidence="1">Belongs to the precorrin methyltransferase family.</text>
</comment>
<dbReference type="Gene3D" id="3.30.950.10">
    <property type="entry name" value="Methyltransferase, Cobalt-precorrin-4 Transmethylase, Domain 2"/>
    <property type="match status" value="1"/>
</dbReference>
<evidence type="ECO:0000313" key="11">
    <source>
        <dbReference type="Proteomes" id="UP000285650"/>
    </source>
</evidence>
<evidence type="ECO:0000256" key="3">
    <source>
        <dbReference type="ARBA" id="ARBA00022679"/>
    </source>
</evidence>
<reference evidence="10 11" key="1">
    <citation type="submission" date="2018-08" db="EMBL/GenBank/DDBJ databases">
        <title>A genome reference for cultivated species of the human gut microbiota.</title>
        <authorList>
            <person name="Zou Y."/>
            <person name="Xue W."/>
            <person name="Luo G."/>
        </authorList>
    </citation>
    <scope>NUCLEOTIDE SEQUENCE [LARGE SCALE GENOMIC DNA]</scope>
    <source>
        <strain evidence="10 11">AM27-17</strain>
    </source>
</reference>
<dbReference type="InterPro" id="IPR000878">
    <property type="entry name" value="4pyrrol_Mease"/>
</dbReference>
<dbReference type="InterPro" id="IPR002750">
    <property type="entry name" value="CobE/GbiG_C"/>
</dbReference>
<dbReference type="Pfam" id="PF01890">
    <property type="entry name" value="CbiG_C"/>
    <property type="match status" value="1"/>
</dbReference>
<evidence type="ECO:0000256" key="4">
    <source>
        <dbReference type="ARBA" id="ARBA00022691"/>
    </source>
</evidence>
<dbReference type="Gene3D" id="3.40.1010.10">
    <property type="entry name" value="Cobalt-precorrin-4 Transmethylase, Domain 1"/>
    <property type="match status" value="1"/>
</dbReference>
<feature type="domain" description="CobE/GbiG C-terminal" evidence="7">
    <location>
        <begin position="333"/>
        <end position="424"/>
    </location>
</feature>
<evidence type="ECO:0000259" key="7">
    <source>
        <dbReference type="Pfam" id="PF01890"/>
    </source>
</evidence>
<keyword evidence="3 10" id="KW-0808">Transferase</keyword>
<keyword evidence="2 10" id="KW-0489">Methyltransferase</keyword>
<proteinExistence type="inferred from homology"/>
<evidence type="ECO:0000259" key="9">
    <source>
        <dbReference type="Pfam" id="PF11761"/>
    </source>
</evidence>
<dbReference type="NCBIfam" id="TIGR01465">
    <property type="entry name" value="cobM_cbiF"/>
    <property type="match status" value="1"/>
</dbReference>
<dbReference type="RefSeq" id="WP_118223632.1">
    <property type="nucleotide sequence ID" value="NZ_JADNIJ010000027.1"/>
</dbReference>
<evidence type="ECO:0000259" key="6">
    <source>
        <dbReference type="Pfam" id="PF00590"/>
    </source>
</evidence>
<protein>
    <submittedName>
        <fullName evidence="10">Precorrin-4 C(11)-methyltransferase</fullName>
        <ecNumber evidence="10">2.1.1.133</ecNumber>
    </submittedName>
</protein>
<dbReference type="Pfam" id="PF00590">
    <property type="entry name" value="TP_methylase"/>
    <property type="match status" value="1"/>
</dbReference>
<gene>
    <name evidence="10" type="primary">cobM</name>
    <name evidence="10" type="ORF">DW712_21225</name>
</gene>
<dbReference type="CDD" id="cd11641">
    <property type="entry name" value="Precorrin-4_C11-MT"/>
    <property type="match status" value="1"/>
</dbReference>
<dbReference type="GO" id="GO:0009236">
    <property type="term" value="P:cobalamin biosynthetic process"/>
    <property type="evidence" value="ECO:0007669"/>
    <property type="project" value="InterPro"/>
</dbReference>
<feature type="domain" description="Tetrapyrrole methylase" evidence="6">
    <location>
        <begin position="437"/>
        <end position="640"/>
    </location>
</feature>
<dbReference type="InterPro" id="IPR038029">
    <property type="entry name" value="GbiG_N_sf"/>
</dbReference>
<dbReference type="SUPFAM" id="SSF159664">
    <property type="entry name" value="CobE/GbiG C-terminal domain-like"/>
    <property type="match status" value="1"/>
</dbReference>
<dbReference type="InterPro" id="IPR006362">
    <property type="entry name" value="Cbl_synth_CobM/CibF"/>
</dbReference>
<dbReference type="InterPro" id="IPR014776">
    <property type="entry name" value="4pyrrole_Mease_sub2"/>
</dbReference>
<dbReference type="Pfam" id="PF11760">
    <property type="entry name" value="CbiG_N"/>
    <property type="match status" value="1"/>
</dbReference>
<evidence type="ECO:0000256" key="1">
    <source>
        <dbReference type="ARBA" id="ARBA00005879"/>
    </source>
</evidence>
<evidence type="ECO:0000259" key="8">
    <source>
        <dbReference type="Pfam" id="PF11760"/>
    </source>
</evidence>
<dbReference type="InterPro" id="IPR052553">
    <property type="entry name" value="CbiG_hydrolase"/>
</dbReference>
<evidence type="ECO:0000256" key="5">
    <source>
        <dbReference type="SAM" id="MobiDB-lite"/>
    </source>
</evidence>
<keyword evidence="4" id="KW-0949">S-adenosyl-L-methionine</keyword>
<dbReference type="InterPro" id="IPR021744">
    <property type="entry name" value="CbiG_N"/>
</dbReference>
<dbReference type="Gene3D" id="3.30.420.180">
    <property type="entry name" value="CobE/GbiG C-terminal domain"/>
    <property type="match status" value="1"/>
</dbReference>
<dbReference type="InterPro" id="IPR014777">
    <property type="entry name" value="4pyrrole_Mease_sub1"/>
</dbReference>
<evidence type="ECO:0000256" key="2">
    <source>
        <dbReference type="ARBA" id="ARBA00022603"/>
    </source>
</evidence>
<feature type="compositionally biased region" description="Acidic residues" evidence="5">
    <location>
        <begin position="158"/>
        <end position="212"/>
    </location>
</feature>
<feature type="domain" description="Cobalamin synthesis G N-terminal" evidence="8">
    <location>
        <begin position="46"/>
        <end position="126"/>
    </location>
</feature>
<evidence type="ECO:0000313" key="10">
    <source>
        <dbReference type="EMBL" id="RHE88632.1"/>
    </source>
</evidence>
<feature type="region of interest" description="Disordered" evidence="5">
    <location>
        <begin position="158"/>
        <end position="215"/>
    </location>
</feature>
<sequence length="680" mass="76916">MKTAILLVTGNSLSLAETLHQEMNDSEIFTLEHFPSCTYISSLSDFIEENFDEYDAFIFICAMGICVRTIAPHVKDKHTDPAVICVDSMGRNAISVLSGHIGQANKITQDVAHILGANPVISTLSDNSGLWALDTLGQEFGWEVLVGMSHAYYKNIELLDDEEEEESDEGEDYNEEEEYGEDEDEEYDEEEEDEEDEEEEYDEDEEEIEDDNSIILQMRDGTNYNERTKEFNVIINLFVNKYRTALLLEIRDEGTDYLERTRPQHVDVYYHRSDMDLSQYKLLIIVSPFMFFDPAIAHIQFIPKILHVGLGLALDPPEFAELFVNLVVGAPGKNICGQAIKEVATIDVKRNVEVIKKLQKLVDVRFYTAEELSQVEVPNPSTTVQKYMGTPSVCEAAAILSSHHGVLYAEKFKGLSNKSTFAIAIENGYLRQGHIEIVGAGPGNPDLISVRGRQMLEKADLILYAGSLVPRELTFCAKPGATVRNSASMDLEEQFALMKKFYDEGKFIVRLHTGDPCIYGAIQEQMNYFDQHQMSYHITPGISSFQAAAAALKSQFTIPEKVQSIILTRGEGRTPMPEREQLHLLARSQSTMCIFLSASIAEQVQEELLQEYPETTPVAVCYHLTWKDERIYRGELKDLAKIVKENNLTLTTMIVVGEAIDNREGLSRLYAHEFKHLFRK</sequence>
<dbReference type="PANTHER" id="PTHR37477">
    <property type="entry name" value="COBALT-PRECORRIN-5A HYDROLASE"/>
    <property type="match status" value="1"/>
</dbReference>
<comment type="caution">
    <text evidence="10">The sequence shown here is derived from an EMBL/GenBank/DDBJ whole genome shotgun (WGS) entry which is preliminary data.</text>
</comment>
<dbReference type="Proteomes" id="UP000285650">
    <property type="component" value="Unassembled WGS sequence"/>
</dbReference>
<dbReference type="GO" id="GO:0032259">
    <property type="term" value="P:methylation"/>
    <property type="evidence" value="ECO:0007669"/>
    <property type="project" value="UniProtKB-KW"/>
</dbReference>
<dbReference type="GO" id="GO:0046026">
    <property type="term" value="F:precorrin-4 C11-methyltransferase activity"/>
    <property type="evidence" value="ECO:0007669"/>
    <property type="project" value="UniProtKB-EC"/>
</dbReference>
<dbReference type="SUPFAM" id="SSF53790">
    <property type="entry name" value="Tetrapyrrole methylase"/>
    <property type="match status" value="1"/>
</dbReference>
<feature type="domain" description="Cobalamin biosynthesis central region" evidence="9">
    <location>
        <begin position="228"/>
        <end position="303"/>
    </location>
</feature>
<dbReference type="EMBL" id="QSKV01000018">
    <property type="protein sequence ID" value="RHE88632.1"/>
    <property type="molecule type" value="Genomic_DNA"/>
</dbReference>
<name>A0A414L1V4_9BACE</name>
<dbReference type="SUPFAM" id="SSF159672">
    <property type="entry name" value="CbiG N-terminal domain-like"/>
    <property type="match status" value="1"/>
</dbReference>
<accession>A0A414L1V4</accession>
<dbReference type="EC" id="2.1.1.133" evidence="10"/>
<dbReference type="Gene3D" id="3.40.50.11220">
    <property type="match status" value="1"/>
</dbReference>
<dbReference type="PANTHER" id="PTHR37477:SF1">
    <property type="entry name" value="COBALT-PRECORRIN-5A HYDROLASE"/>
    <property type="match status" value="1"/>
</dbReference>